<dbReference type="EMBL" id="PUIA01000057">
    <property type="protein sequence ID" value="PQO27555.1"/>
    <property type="molecule type" value="Genomic_DNA"/>
</dbReference>
<name>A0A2S8F5W4_9BACT</name>
<evidence type="ECO:0000313" key="2">
    <source>
        <dbReference type="EMBL" id="PQO27555.1"/>
    </source>
</evidence>
<dbReference type="RefSeq" id="WP_105356440.1">
    <property type="nucleotide sequence ID" value="NZ_PUIA01000057.1"/>
</dbReference>
<protein>
    <recommendedName>
        <fullName evidence="4">Carboxypeptidase regulatory-like domain-containing protein</fullName>
    </recommendedName>
</protein>
<dbReference type="Proteomes" id="UP000240009">
    <property type="component" value="Unassembled WGS sequence"/>
</dbReference>
<keyword evidence="1" id="KW-0732">Signal</keyword>
<organism evidence="2 3">
    <name type="scientific">Blastopirellula marina</name>
    <dbReference type="NCBI Taxonomy" id="124"/>
    <lineage>
        <taxon>Bacteria</taxon>
        <taxon>Pseudomonadati</taxon>
        <taxon>Planctomycetota</taxon>
        <taxon>Planctomycetia</taxon>
        <taxon>Pirellulales</taxon>
        <taxon>Pirellulaceae</taxon>
        <taxon>Blastopirellula</taxon>
    </lineage>
</organism>
<evidence type="ECO:0008006" key="4">
    <source>
        <dbReference type="Google" id="ProtNLM"/>
    </source>
</evidence>
<gene>
    <name evidence="2" type="ORF">C5Y96_18685</name>
</gene>
<dbReference type="OrthoDB" id="286727at2"/>
<dbReference type="PROSITE" id="PS51257">
    <property type="entry name" value="PROKAR_LIPOPROTEIN"/>
    <property type="match status" value="1"/>
</dbReference>
<evidence type="ECO:0000313" key="3">
    <source>
        <dbReference type="Proteomes" id="UP000240009"/>
    </source>
</evidence>
<comment type="caution">
    <text evidence="2">The sequence shown here is derived from an EMBL/GenBank/DDBJ whole genome shotgun (WGS) entry which is preliminary data.</text>
</comment>
<evidence type="ECO:0000256" key="1">
    <source>
        <dbReference type="SAM" id="SignalP"/>
    </source>
</evidence>
<accession>A0A2S8F5W4</accession>
<feature type="signal peptide" evidence="1">
    <location>
        <begin position="1"/>
        <end position="19"/>
    </location>
</feature>
<proteinExistence type="predicted"/>
<sequence length="141" mass="15654">MVWRLAMLFALITTLGCFSGRPDLDFGNVHGKVTLQGKPLADATVRFQPESGRPSYGKTNQAGEYTLNFMGKEWGALVGKHQVAITTEDRIENPETGEARWQPEILPPKYNTQTELAAVVESGENEIDFTLDEMKKGAKRP</sequence>
<reference evidence="2 3" key="1">
    <citation type="submission" date="2018-02" db="EMBL/GenBank/DDBJ databases">
        <title>Comparative genomes isolates from brazilian mangrove.</title>
        <authorList>
            <person name="Araujo J.E."/>
            <person name="Taketani R.G."/>
            <person name="Silva M.C.P."/>
            <person name="Loureco M.V."/>
            <person name="Andreote F.D."/>
        </authorList>
    </citation>
    <scope>NUCLEOTIDE SEQUENCE [LARGE SCALE GENOMIC DNA]</scope>
    <source>
        <strain evidence="2 3">HEX-2 MGV</strain>
    </source>
</reference>
<dbReference type="AlphaFoldDB" id="A0A2S8F5W4"/>
<feature type="chain" id="PRO_5015759349" description="Carboxypeptidase regulatory-like domain-containing protein" evidence="1">
    <location>
        <begin position="20"/>
        <end position="141"/>
    </location>
</feature>